<name>A0A0T5P7K6_9RHOB</name>
<keyword evidence="3 6" id="KW-0812">Transmembrane</keyword>
<reference evidence="9 11" key="2">
    <citation type="submission" date="2018-08" db="EMBL/GenBank/DDBJ databases">
        <title>Genetic Globetrotter - A new plasmid hitch-hiking vast phylogenetic and geographic distances.</title>
        <authorList>
            <person name="Vollmers J."/>
            <person name="Petersen J."/>
        </authorList>
    </citation>
    <scope>NUCLEOTIDE SEQUENCE [LARGE SCALE GENOMIC DNA]</scope>
    <source>
        <strain evidence="9 11">DSM 26383</strain>
    </source>
</reference>
<evidence type="ECO:0000256" key="1">
    <source>
        <dbReference type="ARBA" id="ARBA00004141"/>
    </source>
</evidence>
<dbReference type="AlphaFoldDB" id="A0A0T5P7K6"/>
<feature type="domain" description="EamA" evidence="7">
    <location>
        <begin position="18"/>
        <end position="149"/>
    </location>
</feature>
<organism evidence="8 10">
    <name type="scientific">Roseovarius indicus</name>
    <dbReference type="NCBI Taxonomy" id="540747"/>
    <lineage>
        <taxon>Bacteria</taxon>
        <taxon>Pseudomonadati</taxon>
        <taxon>Pseudomonadota</taxon>
        <taxon>Alphaproteobacteria</taxon>
        <taxon>Rhodobacterales</taxon>
        <taxon>Roseobacteraceae</taxon>
        <taxon>Roseovarius</taxon>
    </lineage>
</organism>
<feature type="transmembrane region" description="Helical" evidence="6">
    <location>
        <begin position="134"/>
        <end position="153"/>
    </location>
</feature>
<feature type="transmembrane region" description="Helical" evidence="6">
    <location>
        <begin position="189"/>
        <end position="211"/>
    </location>
</feature>
<dbReference type="STRING" id="540747.SAMN04488031_108171"/>
<dbReference type="Pfam" id="PF00892">
    <property type="entry name" value="EamA"/>
    <property type="match status" value="2"/>
</dbReference>
<evidence type="ECO:0000256" key="5">
    <source>
        <dbReference type="ARBA" id="ARBA00023136"/>
    </source>
</evidence>
<feature type="transmembrane region" description="Helical" evidence="6">
    <location>
        <begin position="241"/>
        <end position="265"/>
    </location>
</feature>
<evidence type="ECO:0000313" key="10">
    <source>
        <dbReference type="Proteomes" id="UP000051401"/>
    </source>
</evidence>
<dbReference type="KEGG" id="rid:RIdsm_03425"/>
<dbReference type="Gene3D" id="1.10.3730.20">
    <property type="match status" value="2"/>
</dbReference>
<dbReference type="Proteomes" id="UP000051401">
    <property type="component" value="Unassembled WGS sequence"/>
</dbReference>
<proteinExistence type="inferred from homology"/>
<evidence type="ECO:0000313" key="9">
    <source>
        <dbReference type="EMBL" id="QEW27609.1"/>
    </source>
</evidence>
<feature type="transmembrane region" description="Helical" evidence="6">
    <location>
        <begin position="271"/>
        <end position="289"/>
    </location>
</feature>
<dbReference type="InterPro" id="IPR000620">
    <property type="entry name" value="EamA_dom"/>
</dbReference>
<keyword evidence="4 6" id="KW-1133">Transmembrane helix</keyword>
<accession>A0A0T5P7K6</accession>
<gene>
    <name evidence="9" type="ORF">RIdsm_03425</name>
    <name evidence="8" type="ORF">XM52_14220</name>
</gene>
<dbReference type="InterPro" id="IPR037185">
    <property type="entry name" value="EmrE-like"/>
</dbReference>
<dbReference type="PATRIC" id="fig|540747.5.peg.5914"/>
<evidence type="ECO:0000256" key="4">
    <source>
        <dbReference type="ARBA" id="ARBA00022989"/>
    </source>
</evidence>
<evidence type="ECO:0000256" key="6">
    <source>
        <dbReference type="SAM" id="Phobius"/>
    </source>
</evidence>
<evidence type="ECO:0000256" key="2">
    <source>
        <dbReference type="ARBA" id="ARBA00009853"/>
    </source>
</evidence>
<dbReference type="PANTHER" id="PTHR22911">
    <property type="entry name" value="ACYL-MALONYL CONDENSING ENZYME-RELATED"/>
    <property type="match status" value="1"/>
</dbReference>
<dbReference type="EMBL" id="CP031598">
    <property type="protein sequence ID" value="QEW27609.1"/>
    <property type="molecule type" value="Genomic_DNA"/>
</dbReference>
<feature type="transmembrane region" description="Helical" evidence="6">
    <location>
        <begin position="159"/>
        <end position="177"/>
    </location>
</feature>
<reference evidence="8 10" key="1">
    <citation type="submission" date="2015-04" db="EMBL/GenBank/DDBJ databases">
        <title>The draft genome sequence of Roseovarius indicus B108T.</title>
        <authorList>
            <person name="Li G."/>
            <person name="Lai Q."/>
            <person name="Shao Z."/>
            <person name="Yan P."/>
        </authorList>
    </citation>
    <scope>NUCLEOTIDE SEQUENCE [LARGE SCALE GENOMIC DNA]</scope>
    <source>
        <strain evidence="8 10">B108</strain>
    </source>
</reference>
<feature type="transmembrane region" description="Helical" evidence="6">
    <location>
        <begin position="20"/>
        <end position="37"/>
    </location>
</feature>
<evidence type="ECO:0000313" key="8">
    <source>
        <dbReference type="EMBL" id="KRS17303.1"/>
    </source>
</evidence>
<dbReference type="GO" id="GO:0016020">
    <property type="term" value="C:membrane"/>
    <property type="evidence" value="ECO:0007669"/>
    <property type="project" value="UniProtKB-SubCell"/>
</dbReference>
<evidence type="ECO:0000259" key="7">
    <source>
        <dbReference type="Pfam" id="PF00892"/>
    </source>
</evidence>
<dbReference type="RefSeq" id="WP_057816892.1">
    <property type="nucleotide sequence ID" value="NZ_CAXRJZ010000063.1"/>
</dbReference>
<evidence type="ECO:0000313" key="11">
    <source>
        <dbReference type="Proteomes" id="UP000325785"/>
    </source>
</evidence>
<dbReference type="PANTHER" id="PTHR22911:SF6">
    <property type="entry name" value="SOLUTE CARRIER FAMILY 35 MEMBER G1"/>
    <property type="match status" value="1"/>
</dbReference>
<keyword evidence="10" id="KW-1185">Reference proteome</keyword>
<evidence type="ECO:0000256" key="3">
    <source>
        <dbReference type="ARBA" id="ARBA00022692"/>
    </source>
</evidence>
<keyword evidence="5 6" id="KW-0472">Membrane</keyword>
<sequence length="308" mass="32877">MSDESSPVPPQSPNNPVAGVLWMILTGLMLVSVTAMVKVLGTRIPSVEAAFLRFLLGLVFAVPMLLKAGEFRFSRGTWGLFGLRGLAHMSAVVLWFYAMARIPLADVTAMNYMSPIYVTIGAALFLGERLALRRILAVAAGLIGALIILRPGFREVGPGHLAMVFAAIIFGASYIIVKLLSDRCSPAVVVAMLSISVTIFLAPLALMNWVTPTWGELGILLVVAGLATAGHYAMTRAFQAAPLAVTQPVTFLQLVWAVSLGVFVFGEPFDPWVVVGGLVIVAAVSFISWREAVLKRRALTPASAATKL</sequence>
<feature type="transmembrane region" description="Helical" evidence="6">
    <location>
        <begin position="49"/>
        <end position="66"/>
    </location>
</feature>
<dbReference type="EMBL" id="LAXI01000008">
    <property type="protein sequence ID" value="KRS17303.1"/>
    <property type="molecule type" value="Genomic_DNA"/>
</dbReference>
<feature type="transmembrane region" description="Helical" evidence="6">
    <location>
        <begin position="78"/>
        <end position="97"/>
    </location>
</feature>
<comment type="similarity">
    <text evidence="2">Belongs to the drug/metabolite transporter (DMT) superfamily. 10 TMS drug/metabolite exporter (DME) (TC 2.A.7.3) family.</text>
</comment>
<dbReference type="Proteomes" id="UP000325785">
    <property type="component" value="Chromosome"/>
</dbReference>
<feature type="domain" description="EamA" evidence="7">
    <location>
        <begin position="158"/>
        <end position="288"/>
    </location>
</feature>
<dbReference type="SUPFAM" id="SSF103481">
    <property type="entry name" value="Multidrug resistance efflux transporter EmrE"/>
    <property type="match status" value="2"/>
</dbReference>
<comment type="subcellular location">
    <subcellularLocation>
        <location evidence="1">Membrane</location>
        <topology evidence="1">Multi-pass membrane protein</topology>
    </subcellularLocation>
</comment>
<feature type="transmembrane region" description="Helical" evidence="6">
    <location>
        <begin position="217"/>
        <end position="234"/>
    </location>
</feature>
<protein>
    <submittedName>
        <fullName evidence="9">Carboxylate/amino acid/amine transporter</fullName>
    </submittedName>
    <submittedName>
        <fullName evidence="8">Peptide ABC transporter permease</fullName>
    </submittedName>
</protein>